<keyword evidence="1 2" id="KW-0193">Cuticle</keyword>
<evidence type="ECO:0000313" key="6">
    <source>
        <dbReference type="Proteomes" id="UP000479190"/>
    </source>
</evidence>
<proteinExistence type="predicted"/>
<feature type="chain" id="PRO_5026340479" evidence="4">
    <location>
        <begin position="18"/>
        <end position="330"/>
    </location>
</feature>
<dbReference type="PRINTS" id="PR00947">
    <property type="entry name" value="CUTICLE"/>
</dbReference>
<feature type="region of interest" description="Disordered" evidence="3">
    <location>
        <begin position="167"/>
        <end position="193"/>
    </location>
</feature>
<protein>
    <submittedName>
        <fullName evidence="5">Uncharacterized protein</fullName>
    </submittedName>
</protein>
<dbReference type="AlphaFoldDB" id="A0A6H5I7S1"/>
<dbReference type="PROSITE" id="PS51155">
    <property type="entry name" value="CHIT_BIND_RR_2"/>
    <property type="match status" value="1"/>
</dbReference>
<evidence type="ECO:0000256" key="1">
    <source>
        <dbReference type="ARBA" id="ARBA00022460"/>
    </source>
</evidence>
<feature type="compositionally biased region" description="Basic residues" evidence="3">
    <location>
        <begin position="175"/>
        <end position="193"/>
    </location>
</feature>
<evidence type="ECO:0000256" key="3">
    <source>
        <dbReference type="SAM" id="MobiDB-lite"/>
    </source>
</evidence>
<organism evidence="5 6">
    <name type="scientific">Trichogramma brassicae</name>
    <dbReference type="NCBI Taxonomy" id="86971"/>
    <lineage>
        <taxon>Eukaryota</taxon>
        <taxon>Metazoa</taxon>
        <taxon>Ecdysozoa</taxon>
        <taxon>Arthropoda</taxon>
        <taxon>Hexapoda</taxon>
        <taxon>Insecta</taxon>
        <taxon>Pterygota</taxon>
        <taxon>Neoptera</taxon>
        <taxon>Endopterygota</taxon>
        <taxon>Hymenoptera</taxon>
        <taxon>Apocrita</taxon>
        <taxon>Proctotrupomorpha</taxon>
        <taxon>Chalcidoidea</taxon>
        <taxon>Trichogrammatidae</taxon>
        <taxon>Trichogramma</taxon>
    </lineage>
</organism>
<keyword evidence="6" id="KW-1185">Reference proteome</keyword>
<dbReference type="InterPro" id="IPR000618">
    <property type="entry name" value="Insect_cuticle"/>
</dbReference>
<reference evidence="5 6" key="1">
    <citation type="submission" date="2020-02" db="EMBL/GenBank/DDBJ databases">
        <authorList>
            <person name="Ferguson B K."/>
        </authorList>
    </citation>
    <scope>NUCLEOTIDE SEQUENCE [LARGE SCALE GENOMIC DNA]</scope>
</reference>
<evidence type="ECO:0000256" key="2">
    <source>
        <dbReference type="PROSITE-ProRule" id="PRU00497"/>
    </source>
</evidence>
<dbReference type="Proteomes" id="UP000479190">
    <property type="component" value="Unassembled WGS sequence"/>
</dbReference>
<dbReference type="GO" id="GO:0008010">
    <property type="term" value="F:structural constituent of chitin-based larval cuticle"/>
    <property type="evidence" value="ECO:0007669"/>
    <property type="project" value="TreeGrafter"/>
</dbReference>
<name>A0A6H5I7S1_9HYME</name>
<gene>
    <name evidence="5" type="ORF">TBRA_LOCUS5875</name>
</gene>
<feature type="signal peptide" evidence="4">
    <location>
        <begin position="1"/>
        <end position="17"/>
    </location>
</feature>
<evidence type="ECO:0000256" key="4">
    <source>
        <dbReference type="SAM" id="SignalP"/>
    </source>
</evidence>
<dbReference type="EMBL" id="CADCXV010000729">
    <property type="protein sequence ID" value="CAB0033977.1"/>
    <property type="molecule type" value="Genomic_DNA"/>
</dbReference>
<dbReference type="InterPro" id="IPR050468">
    <property type="entry name" value="Cuticle_Struct_Prot"/>
</dbReference>
<evidence type="ECO:0000313" key="5">
    <source>
        <dbReference type="EMBL" id="CAB0033977.1"/>
    </source>
</evidence>
<dbReference type="InterPro" id="IPR031311">
    <property type="entry name" value="CHIT_BIND_RR_consensus"/>
</dbReference>
<accession>A0A6H5I7S1</accession>
<dbReference type="Pfam" id="PF00379">
    <property type="entry name" value="Chitin_bind_4"/>
    <property type="match status" value="1"/>
</dbReference>
<dbReference type="PANTHER" id="PTHR10380:SF173">
    <property type="entry name" value="CUTICULAR PROTEIN 47EF, ISOFORM C-RELATED"/>
    <property type="match status" value="1"/>
</dbReference>
<dbReference type="PANTHER" id="PTHR10380">
    <property type="entry name" value="CUTICLE PROTEIN"/>
    <property type="match status" value="1"/>
</dbReference>
<keyword evidence="4" id="KW-0732">Signal</keyword>
<dbReference type="PROSITE" id="PS00233">
    <property type="entry name" value="CHIT_BIND_RR_1"/>
    <property type="match status" value="1"/>
</dbReference>
<sequence>MFFYELAVLALAAVAYAQEQRPIAILRQAHPDIHPEGHYSHSFETENGIYQQEQGSASVRGETGNVVASQGSYQYTAPDGQVIQVQYTADQNGFQAQGDHLPKAHPIPEAIARALEYIRTHPQPVEEQQSGGRRPRRGSHGVQIAMMMIPGGHTCRSLLEYRPQGAAAARDRGGGGRRRRGWNHRRRRRHYHVRSAARSQSYLHIVHSGYLVAGHVGRLLLVLLQMIAADLKLLAAVARGAPLVHHRGLRAAAATLRRRRGGDHRRGGGHVAAADAAYAVVDDDPAVALGQRRAAHLRGGPLARAAAHGEAQLRHHFGAYRLILLHIETI</sequence>
<dbReference type="GO" id="GO:0062129">
    <property type="term" value="C:chitin-based extracellular matrix"/>
    <property type="evidence" value="ECO:0007669"/>
    <property type="project" value="TreeGrafter"/>
</dbReference>
<dbReference type="OrthoDB" id="6493579at2759"/>